<gene>
    <name evidence="2" type="ORF">ELS17_01280</name>
</gene>
<dbReference type="AlphaFoldDB" id="A0A482XWX0"/>
<feature type="transmembrane region" description="Helical" evidence="1">
    <location>
        <begin position="36"/>
        <end position="55"/>
    </location>
</feature>
<protein>
    <submittedName>
        <fullName evidence="2">DUF1405 domain-containing protein</fullName>
    </submittedName>
</protein>
<dbReference type="EMBL" id="SHMR01000001">
    <property type="protein sequence ID" value="RZH68131.1"/>
    <property type="molecule type" value="Genomic_DNA"/>
</dbReference>
<dbReference type="PANTHER" id="PTHR40042:SF1">
    <property type="entry name" value="DUF1405 DOMAIN-CONTAINING PROTEIN"/>
    <property type="match status" value="1"/>
</dbReference>
<dbReference type="STRING" id="222984.GCA_000731985_00393"/>
<sequence>MTASTRLADHDRADDEALPPSLAPVPTTLEDLGLRFAWLVVAINLAGTAFGFWYYSGQFTETTAALWPWVPDSPLATLFIALAIAAWKLGREQPWLTALAFFGNVVLGLWTPYTLLAFADSYAYLHPLMYHFLFWSHLSMVVQALVLHRISDFPVWAVAVAAVWYWSNLIVDYFVPVVGDPHHTIIPVERDAAMFLEADALGVIAAGEVTFVLLALFLALAIRVKKCEGARSRS</sequence>
<feature type="transmembrane region" description="Helical" evidence="1">
    <location>
        <begin position="94"/>
        <end position="116"/>
    </location>
</feature>
<keyword evidence="1" id="KW-0472">Membrane</keyword>
<dbReference type="Pfam" id="PF07187">
    <property type="entry name" value="DUF1405"/>
    <property type="match status" value="1"/>
</dbReference>
<dbReference type="Proteomes" id="UP000292704">
    <property type="component" value="Unassembled WGS sequence"/>
</dbReference>
<reference evidence="2 3" key="1">
    <citation type="submission" date="2019-02" db="EMBL/GenBank/DDBJ databases">
        <title>Genome analysis provides insights into bioremediation potentialities and Haloocin production by Natrinema altunense strain 4.1R isolated from Chott Douz in Tunisian desert.</title>
        <authorList>
            <person name="Najjari A."/>
            <person name="Youssef N."/>
            <person name="Ben Dhia O."/>
            <person name="Ferjani R."/>
            <person name="El Hidri D."/>
            <person name="Ouzari H.I."/>
            <person name="Cherif A."/>
        </authorList>
    </citation>
    <scope>NUCLEOTIDE SEQUENCE [LARGE SCALE GENOMIC DNA]</scope>
    <source>
        <strain evidence="2 3">4.1R</strain>
    </source>
</reference>
<keyword evidence="1" id="KW-0812">Transmembrane</keyword>
<dbReference type="PANTHER" id="PTHR40042">
    <property type="entry name" value="HYPOTHETICAL MEMBRANE SPANNING PROTEIN"/>
    <property type="match status" value="1"/>
</dbReference>
<dbReference type="RefSeq" id="WP_130169213.1">
    <property type="nucleotide sequence ID" value="NZ_SHMR01000001.1"/>
</dbReference>
<proteinExistence type="predicted"/>
<feature type="transmembrane region" description="Helical" evidence="1">
    <location>
        <begin position="67"/>
        <end position="87"/>
    </location>
</feature>
<dbReference type="OrthoDB" id="160626at2157"/>
<evidence type="ECO:0000313" key="3">
    <source>
        <dbReference type="Proteomes" id="UP000292704"/>
    </source>
</evidence>
<accession>A0A482XWX0</accession>
<keyword evidence="1" id="KW-1133">Transmembrane helix</keyword>
<dbReference type="InterPro" id="IPR009845">
    <property type="entry name" value="DUF1405"/>
</dbReference>
<feature type="transmembrane region" description="Helical" evidence="1">
    <location>
        <begin position="200"/>
        <end position="224"/>
    </location>
</feature>
<feature type="transmembrane region" description="Helical" evidence="1">
    <location>
        <begin position="128"/>
        <end position="146"/>
    </location>
</feature>
<evidence type="ECO:0000313" key="2">
    <source>
        <dbReference type="EMBL" id="RZH68131.1"/>
    </source>
</evidence>
<comment type="caution">
    <text evidence="2">The sequence shown here is derived from an EMBL/GenBank/DDBJ whole genome shotgun (WGS) entry which is preliminary data.</text>
</comment>
<name>A0A482XWX0_9EURY</name>
<evidence type="ECO:0000256" key="1">
    <source>
        <dbReference type="SAM" id="Phobius"/>
    </source>
</evidence>
<organism evidence="2 3">
    <name type="scientific">Natrinema altunense</name>
    <dbReference type="NCBI Taxonomy" id="222984"/>
    <lineage>
        <taxon>Archaea</taxon>
        <taxon>Methanobacteriati</taxon>
        <taxon>Methanobacteriota</taxon>
        <taxon>Stenosarchaea group</taxon>
        <taxon>Halobacteria</taxon>
        <taxon>Halobacteriales</taxon>
        <taxon>Natrialbaceae</taxon>
        <taxon>Natrinema</taxon>
    </lineage>
</organism>
<feature type="transmembrane region" description="Helical" evidence="1">
    <location>
        <begin position="153"/>
        <end position="171"/>
    </location>
</feature>